<dbReference type="AlphaFoldDB" id="A0A4Q8ABU0"/>
<evidence type="ECO:0000256" key="5">
    <source>
        <dbReference type="ARBA" id="ARBA00037900"/>
    </source>
</evidence>
<evidence type="ECO:0000256" key="6">
    <source>
        <dbReference type="ARBA" id="ARBA00039017"/>
    </source>
</evidence>
<evidence type="ECO:0000256" key="7">
    <source>
        <dbReference type="ARBA" id="ARBA00043224"/>
    </source>
</evidence>
<dbReference type="InterPro" id="IPR036380">
    <property type="entry name" value="Isochorismatase-like_sf"/>
</dbReference>
<keyword evidence="3" id="KW-0479">Metal-binding</keyword>
<keyword evidence="10" id="KW-1185">Reference proteome</keyword>
<name>A0A4Q8ABU0_9MICC</name>
<dbReference type="EC" id="3.5.1.19" evidence="6"/>
<dbReference type="EMBL" id="SHLA01000001">
    <property type="protein sequence ID" value="RZU61650.1"/>
    <property type="molecule type" value="Genomic_DNA"/>
</dbReference>
<organism evidence="9 10">
    <name type="scientific">Zhihengliuella halotolerans</name>
    <dbReference type="NCBI Taxonomy" id="370736"/>
    <lineage>
        <taxon>Bacteria</taxon>
        <taxon>Bacillati</taxon>
        <taxon>Actinomycetota</taxon>
        <taxon>Actinomycetes</taxon>
        <taxon>Micrococcales</taxon>
        <taxon>Micrococcaceae</taxon>
        <taxon>Zhihengliuella</taxon>
    </lineage>
</organism>
<evidence type="ECO:0000259" key="8">
    <source>
        <dbReference type="Pfam" id="PF00857"/>
    </source>
</evidence>
<evidence type="ECO:0000313" key="10">
    <source>
        <dbReference type="Proteomes" id="UP000292685"/>
    </source>
</evidence>
<dbReference type="SUPFAM" id="SSF52499">
    <property type="entry name" value="Isochorismatase-like hydrolases"/>
    <property type="match status" value="1"/>
</dbReference>
<comment type="pathway">
    <text evidence="5">Cofactor biosynthesis; nicotinate biosynthesis; nicotinate from nicotinamide: step 1/1.</text>
</comment>
<proteinExistence type="inferred from homology"/>
<evidence type="ECO:0000313" key="9">
    <source>
        <dbReference type="EMBL" id="RZU61650.1"/>
    </source>
</evidence>
<evidence type="ECO:0000256" key="4">
    <source>
        <dbReference type="ARBA" id="ARBA00022801"/>
    </source>
</evidence>
<dbReference type="Gene3D" id="3.40.50.850">
    <property type="entry name" value="Isochorismatase-like"/>
    <property type="match status" value="1"/>
</dbReference>
<evidence type="ECO:0000256" key="2">
    <source>
        <dbReference type="ARBA" id="ARBA00022642"/>
    </source>
</evidence>
<dbReference type="Proteomes" id="UP000292685">
    <property type="component" value="Unassembled WGS sequence"/>
</dbReference>
<dbReference type="RefSeq" id="WP_102160860.1">
    <property type="nucleotide sequence ID" value="NZ_PGGT01000061.1"/>
</dbReference>
<dbReference type="GO" id="GO:0019363">
    <property type="term" value="P:pyridine nucleotide biosynthetic process"/>
    <property type="evidence" value="ECO:0007669"/>
    <property type="project" value="UniProtKB-KW"/>
</dbReference>
<gene>
    <name evidence="9" type="ORF">EV380_1226</name>
</gene>
<sequence>MADALIIVDVQNDFCEGGALGVDGGSRAAAGIAEHVAAGDYDFVVATQDWHIEPGDHFSDSPDFVDSWPVHCVAGDPGSALHEGLDPIRDRLAAIFRKGEYTAAYSGFEGRLAPGNGQDDGGAAGAAGEGAMPPLAEWLAERGVTEVRVVGIATDYCVRATALDAIRAGLRTAVVPHLTAAVHPENVADVLSELRSAGVEIHAG</sequence>
<protein>
    <recommendedName>
        <fullName evidence="6">nicotinamidase</fullName>
        <ecNumber evidence="6">3.5.1.19</ecNumber>
    </recommendedName>
    <alternativeName>
        <fullName evidence="7">Nicotinamide deamidase</fullName>
    </alternativeName>
</protein>
<comment type="caution">
    <text evidence="9">The sequence shown here is derived from an EMBL/GenBank/DDBJ whole genome shotgun (WGS) entry which is preliminary data.</text>
</comment>
<dbReference type="Pfam" id="PF00857">
    <property type="entry name" value="Isochorismatase"/>
    <property type="match status" value="1"/>
</dbReference>
<dbReference type="GO" id="GO:0046872">
    <property type="term" value="F:metal ion binding"/>
    <property type="evidence" value="ECO:0007669"/>
    <property type="project" value="UniProtKB-KW"/>
</dbReference>
<dbReference type="GO" id="GO:0008936">
    <property type="term" value="F:nicotinamidase activity"/>
    <property type="evidence" value="ECO:0007669"/>
    <property type="project" value="UniProtKB-EC"/>
</dbReference>
<evidence type="ECO:0000256" key="3">
    <source>
        <dbReference type="ARBA" id="ARBA00022723"/>
    </source>
</evidence>
<feature type="domain" description="Isochorismatase-like" evidence="8">
    <location>
        <begin position="133"/>
        <end position="200"/>
    </location>
</feature>
<keyword evidence="4" id="KW-0378">Hydrolase</keyword>
<dbReference type="InterPro" id="IPR052347">
    <property type="entry name" value="Isochorismatase_Nicotinamidase"/>
</dbReference>
<keyword evidence="2" id="KW-0662">Pyridine nucleotide biosynthesis</keyword>
<accession>A0A4Q8ABU0</accession>
<dbReference type="PANTHER" id="PTHR11080">
    <property type="entry name" value="PYRAZINAMIDASE/NICOTINAMIDASE"/>
    <property type="match status" value="1"/>
</dbReference>
<dbReference type="OrthoDB" id="9791276at2"/>
<reference evidence="9 10" key="1">
    <citation type="submission" date="2019-02" db="EMBL/GenBank/DDBJ databases">
        <title>Sequencing the genomes of 1000 actinobacteria strains.</title>
        <authorList>
            <person name="Klenk H.-P."/>
        </authorList>
    </citation>
    <scope>NUCLEOTIDE SEQUENCE [LARGE SCALE GENOMIC DNA]</scope>
    <source>
        <strain evidence="9 10">DSM 17364</strain>
    </source>
</reference>
<evidence type="ECO:0000256" key="1">
    <source>
        <dbReference type="ARBA" id="ARBA00006336"/>
    </source>
</evidence>
<dbReference type="InterPro" id="IPR000868">
    <property type="entry name" value="Isochorismatase-like_dom"/>
</dbReference>
<comment type="similarity">
    <text evidence="1">Belongs to the isochorismatase family.</text>
</comment>
<dbReference type="PANTHER" id="PTHR11080:SF2">
    <property type="entry name" value="LD05707P"/>
    <property type="match status" value="1"/>
</dbReference>